<feature type="transmembrane region" description="Helical" evidence="7">
    <location>
        <begin position="154"/>
        <end position="177"/>
    </location>
</feature>
<evidence type="ECO:0000256" key="7">
    <source>
        <dbReference type="SAM" id="Phobius"/>
    </source>
</evidence>
<evidence type="ECO:0000256" key="1">
    <source>
        <dbReference type="ARBA" id="ARBA00006474"/>
    </source>
</evidence>
<feature type="region of interest" description="Disordered" evidence="6">
    <location>
        <begin position="294"/>
        <end position="333"/>
    </location>
</feature>
<dbReference type="RefSeq" id="WP_186949999.1">
    <property type="nucleotide sequence ID" value="NZ_JACOPL010000008.1"/>
</dbReference>
<dbReference type="InterPro" id="IPR041027">
    <property type="entry name" value="FtsK_alpha"/>
</dbReference>
<dbReference type="PROSITE" id="PS50901">
    <property type="entry name" value="FTSK"/>
    <property type="match status" value="1"/>
</dbReference>
<keyword evidence="7" id="KW-1133">Transmembrane helix</keyword>
<dbReference type="InterPro" id="IPR018541">
    <property type="entry name" value="Ftsk_gamma"/>
</dbReference>
<dbReference type="SMART" id="SM00843">
    <property type="entry name" value="Ftsk_gamma"/>
    <property type="match status" value="1"/>
</dbReference>
<feature type="domain" description="FtsK" evidence="8">
    <location>
        <begin position="472"/>
        <end position="675"/>
    </location>
</feature>
<evidence type="ECO:0000256" key="3">
    <source>
        <dbReference type="ARBA" id="ARBA00022840"/>
    </source>
</evidence>
<dbReference type="Gene3D" id="1.10.10.10">
    <property type="entry name" value="Winged helix-like DNA-binding domain superfamily/Winged helix DNA-binding domain"/>
    <property type="match status" value="1"/>
</dbReference>
<evidence type="ECO:0000256" key="6">
    <source>
        <dbReference type="SAM" id="MobiDB-lite"/>
    </source>
</evidence>
<feature type="transmembrane region" description="Helical" evidence="7">
    <location>
        <begin position="32"/>
        <end position="52"/>
    </location>
</feature>
<dbReference type="GO" id="GO:0016020">
    <property type="term" value="C:membrane"/>
    <property type="evidence" value="ECO:0007669"/>
    <property type="project" value="UniProtKB-SubCell"/>
</dbReference>
<evidence type="ECO:0000313" key="9">
    <source>
        <dbReference type="EMBL" id="MBC5725669.1"/>
    </source>
</evidence>
<dbReference type="GO" id="GO:0005524">
    <property type="term" value="F:ATP binding"/>
    <property type="evidence" value="ECO:0007669"/>
    <property type="project" value="UniProtKB-UniRule"/>
</dbReference>
<dbReference type="AlphaFoldDB" id="A0A923RW75"/>
<dbReference type="SUPFAM" id="SSF46785">
    <property type="entry name" value="Winged helix' DNA-binding domain"/>
    <property type="match status" value="1"/>
</dbReference>
<keyword evidence="3 5" id="KW-0067">ATP-binding</keyword>
<dbReference type="InterPro" id="IPR036388">
    <property type="entry name" value="WH-like_DNA-bd_sf"/>
</dbReference>
<feature type="binding site" evidence="5">
    <location>
        <begin position="489"/>
        <end position="496"/>
    </location>
    <ligand>
        <name>ATP</name>
        <dbReference type="ChEBI" id="CHEBI:30616"/>
    </ligand>
</feature>
<feature type="compositionally biased region" description="Basic and acidic residues" evidence="6">
    <location>
        <begin position="306"/>
        <end position="316"/>
    </location>
</feature>
<dbReference type="InterPro" id="IPR003593">
    <property type="entry name" value="AAA+_ATPase"/>
</dbReference>
<name>A0A923RW75_9FIRM</name>
<keyword evidence="7" id="KW-0812">Transmembrane</keyword>
<dbReference type="InterPro" id="IPR002543">
    <property type="entry name" value="FtsK_dom"/>
</dbReference>
<dbReference type="Gene3D" id="3.30.980.40">
    <property type="match status" value="1"/>
</dbReference>
<evidence type="ECO:0000256" key="2">
    <source>
        <dbReference type="ARBA" id="ARBA00022741"/>
    </source>
</evidence>
<comment type="caution">
    <text evidence="9">The sequence shown here is derived from an EMBL/GenBank/DDBJ whole genome shotgun (WGS) entry which is preliminary data.</text>
</comment>
<protein>
    <submittedName>
        <fullName evidence="9">DNA translocase FtsK</fullName>
    </submittedName>
</protein>
<dbReference type="CDD" id="cd01127">
    <property type="entry name" value="TrwB_TraG_TraD_VirD4"/>
    <property type="match status" value="1"/>
</dbReference>
<dbReference type="SUPFAM" id="SSF52540">
    <property type="entry name" value="P-loop containing nucleoside triphosphate hydrolases"/>
    <property type="match status" value="1"/>
</dbReference>
<dbReference type="Proteomes" id="UP000606499">
    <property type="component" value="Unassembled WGS sequence"/>
</dbReference>
<dbReference type="Pfam" id="PF01580">
    <property type="entry name" value="FtsK_SpoIIIE"/>
    <property type="match status" value="1"/>
</dbReference>
<accession>A0A923RW75</accession>
<gene>
    <name evidence="9" type="ORF">H8S45_09405</name>
</gene>
<organism evidence="9 10">
    <name type="scientific">Agathobaculum faecis</name>
    <dbReference type="NCBI Taxonomy" id="2763013"/>
    <lineage>
        <taxon>Bacteria</taxon>
        <taxon>Bacillati</taxon>
        <taxon>Bacillota</taxon>
        <taxon>Clostridia</taxon>
        <taxon>Eubacteriales</taxon>
        <taxon>Butyricicoccaceae</taxon>
        <taxon>Agathobaculum</taxon>
    </lineage>
</organism>
<keyword evidence="2 5" id="KW-0547">Nucleotide-binding</keyword>
<comment type="similarity">
    <text evidence="1">Belongs to the FtsK/SpoIIIE/SftA family.</text>
</comment>
<feature type="region of interest" description="Disordered" evidence="6">
    <location>
        <begin position="222"/>
        <end position="270"/>
    </location>
</feature>
<dbReference type="EMBL" id="JACOPL010000008">
    <property type="protein sequence ID" value="MBC5725669.1"/>
    <property type="molecule type" value="Genomic_DNA"/>
</dbReference>
<feature type="compositionally biased region" description="Basic residues" evidence="6">
    <location>
        <begin position="1"/>
        <end position="19"/>
    </location>
</feature>
<dbReference type="PANTHER" id="PTHR22683">
    <property type="entry name" value="SPORULATION PROTEIN RELATED"/>
    <property type="match status" value="1"/>
</dbReference>
<feature type="region of interest" description="Disordered" evidence="6">
    <location>
        <begin position="1"/>
        <end position="23"/>
    </location>
</feature>
<feature type="transmembrane region" description="Helical" evidence="7">
    <location>
        <begin position="64"/>
        <end position="88"/>
    </location>
</feature>
<dbReference type="InterPro" id="IPR027417">
    <property type="entry name" value="P-loop_NTPase"/>
</dbReference>
<keyword evidence="7" id="KW-0472">Membrane</keyword>
<dbReference type="Pfam" id="PF09397">
    <property type="entry name" value="FtsK_gamma"/>
    <property type="match status" value="1"/>
</dbReference>
<dbReference type="Pfam" id="PF17854">
    <property type="entry name" value="FtsK_alpha"/>
    <property type="match status" value="1"/>
</dbReference>
<dbReference type="GO" id="GO:0003677">
    <property type="term" value="F:DNA binding"/>
    <property type="evidence" value="ECO:0007669"/>
    <property type="project" value="UniProtKB-KW"/>
</dbReference>
<keyword evidence="10" id="KW-1185">Reference proteome</keyword>
<dbReference type="SMART" id="SM00382">
    <property type="entry name" value="AAA"/>
    <property type="match status" value="1"/>
</dbReference>
<evidence type="ECO:0000256" key="4">
    <source>
        <dbReference type="ARBA" id="ARBA00023125"/>
    </source>
</evidence>
<dbReference type="InterPro" id="IPR050206">
    <property type="entry name" value="FtsK/SpoIIIE/SftA"/>
</dbReference>
<dbReference type="Gene3D" id="3.40.50.300">
    <property type="entry name" value="P-loop containing nucleotide triphosphate hydrolases"/>
    <property type="match status" value="1"/>
</dbReference>
<reference evidence="9" key="1">
    <citation type="submission" date="2020-08" db="EMBL/GenBank/DDBJ databases">
        <title>Genome public.</title>
        <authorList>
            <person name="Liu C."/>
            <person name="Sun Q."/>
        </authorList>
    </citation>
    <scope>NUCLEOTIDE SEQUENCE</scope>
    <source>
        <strain evidence="9">NSJ-28</strain>
    </source>
</reference>
<sequence>MAARKTTTKKSAPRGKAAARRAPEPETLLPRAAWGAIWGVAGLLCLLSLLPIDGVVLDALHRGIGALIGTGSYVLPFALLGLAALLIARRKGPVRLRGCCIALLPVLAGGVVHAITCANEYAFSMSTLSGLLKSGMEMKSGGLLSGGLYMVFEWALSSIGALLVLLLLLVAALLAACRITPQALMDMFRPPAYEYEDEEERERYEAPAKLPNVHEVAAVHAQKREERRAARRKVNIDIPLDAEPPGEDKPGEAPDAPPRRMHGGKPIAPDEYLRSLKEETTGEQVSIMDLVENKPEEEEAPAELEQAPKKAEKIGEQEQAALSEQMDESQKAPVPVYDYPPIELLVQGKRASAAGAEAELRENSECLIDTLQSFNIDAQIIGIVRGPSVTRFELTIPRGIKISRITALSDDIALSLGAVSVRIAPIPDKIAVGIEVPNKAVNTVFIRECIASPAFTNARSRLSFAVGKDITGKPVIGDIAKMPHMLIAGTTGSGKSVCINSMLISLLYKSTPEEVRLIMVDPKMVELGNYNGIPHLLIPVVTDPKKAAGALNWAVGEMERRYKRFADHQVRNLVGYNDLMRAERAKAEQEEGGAPEQYQVLPQIVIVIDELADLMMVAAKEVETSICRIAQKARAAGMHLVVATQRPSADVITGIMKANIPSRIAFAVASQIESRIILDTTGAEKLIGKGDMLYAPLGEGKPTRVQGCFISSDEIEAVIAHIKETSTAEYNEEILEHIERQAEQAEGKGGASGDPGEEEDDMIEEAIDVIMDCRQASTSMLQRRLKLGYSRAARIIDQIEERGIIGPFEGSKPRQILISKEEWQEMKLRRHTPLD</sequence>
<proteinExistence type="inferred from homology"/>
<evidence type="ECO:0000313" key="10">
    <source>
        <dbReference type="Proteomes" id="UP000606499"/>
    </source>
</evidence>
<keyword evidence="4" id="KW-0238">DNA-binding</keyword>
<dbReference type="PANTHER" id="PTHR22683:SF41">
    <property type="entry name" value="DNA TRANSLOCASE FTSK"/>
    <property type="match status" value="1"/>
</dbReference>
<evidence type="ECO:0000259" key="8">
    <source>
        <dbReference type="PROSITE" id="PS50901"/>
    </source>
</evidence>
<dbReference type="InterPro" id="IPR036390">
    <property type="entry name" value="WH_DNA-bd_sf"/>
</dbReference>
<evidence type="ECO:0000256" key="5">
    <source>
        <dbReference type="PROSITE-ProRule" id="PRU00289"/>
    </source>
</evidence>